<dbReference type="EMBL" id="BJYT01000002">
    <property type="protein sequence ID" value="GEO08301.1"/>
    <property type="molecule type" value="Genomic_DNA"/>
</dbReference>
<accession>A0A512B8L0</accession>
<evidence type="ECO:0000313" key="1">
    <source>
        <dbReference type="EMBL" id="GEO08301.1"/>
    </source>
</evidence>
<proteinExistence type="predicted"/>
<keyword evidence="2" id="KW-1185">Reference proteome</keyword>
<protein>
    <submittedName>
        <fullName evidence="1">Uncharacterized protein</fullName>
    </submittedName>
</protein>
<dbReference type="Proteomes" id="UP000321513">
    <property type="component" value="Unassembled WGS sequence"/>
</dbReference>
<evidence type="ECO:0000313" key="2">
    <source>
        <dbReference type="Proteomes" id="UP000321513"/>
    </source>
</evidence>
<name>A0A512B8L0_9BACT</name>
<comment type="caution">
    <text evidence="1">The sequence shown here is derived from an EMBL/GenBank/DDBJ whole genome shotgun (WGS) entry which is preliminary data.</text>
</comment>
<sequence length="260" mass="29471">MSQPLNLIAEFVPLDKRAARRITYEHRTIDTLFTDLEAVGICGGLLNGQARQVWKRSQLKKSLPADTFAGHVYAMKTIEETDLNTVSFLLTLPPLPIGVKTTHKAFQLFDNLKSQQQRPSLRLIDKSGIKYSINFYYEEVTEFKETTKTKGDEKFSVTTTDRIRFIKRVYDYDTLVIETDEVKLARIYKNGKICPINDATTNRSVFELLLRFVNDPQKELVYYGSVTGNCSNCGLPISDKRSISAAVGPTCAQHLGFKWG</sequence>
<dbReference type="AlphaFoldDB" id="A0A512B8L0"/>
<reference evidence="1 2" key="1">
    <citation type="submission" date="2019-07" db="EMBL/GenBank/DDBJ databases">
        <title>Whole genome shotgun sequence of Segetibacter aerophilus NBRC 106135.</title>
        <authorList>
            <person name="Hosoyama A."/>
            <person name="Uohara A."/>
            <person name="Ohji S."/>
            <person name="Ichikawa N."/>
        </authorList>
    </citation>
    <scope>NUCLEOTIDE SEQUENCE [LARGE SCALE GENOMIC DNA]</scope>
    <source>
        <strain evidence="1 2">NBRC 106135</strain>
    </source>
</reference>
<organism evidence="1 2">
    <name type="scientific">Segetibacter aerophilus</name>
    <dbReference type="NCBI Taxonomy" id="670293"/>
    <lineage>
        <taxon>Bacteria</taxon>
        <taxon>Pseudomonadati</taxon>
        <taxon>Bacteroidota</taxon>
        <taxon>Chitinophagia</taxon>
        <taxon>Chitinophagales</taxon>
        <taxon>Chitinophagaceae</taxon>
        <taxon>Segetibacter</taxon>
    </lineage>
</organism>
<dbReference type="OrthoDB" id="4279at2"/>
<gene>
    <name evidence="1" type="ORF">SAE01_07970</name>
</gene>
<dbReference type="RefSeq" id="WP_147202370.1">
    <property type="nucleotide sequence ID" value="NZ_BJYT01000002.1"/>
</dbReference>